<feature type="chain" id="PRO_5020236666" evidence="9">
    <location>
        <begin position="21"/>
        <end position="420"/>
    </location>
</feature>
<dbReference type="GO" id="GO:0015562">
    <property type="term" value="F:efflux transmembrane transporter activity"/>
    <property type="evidence" value="ECO:0007669"/>
    <property type="project" value="InterPro"/>
</dbReference>
<keyword evidence="5" id="KW-0812">Transmembrane</keyword>
<dbReference type="InterPro" id="IPR003423">
    <property type="entry name" value="OMP_efflux"/>
</dbReference>
<dbReference type="EMBL" id="SDHW01000001">
    <property type="protein sequence ID" value="RXK62729.1"/>
    <property type="molecule type" value="Genomic_DNA"/>
</dbReference>
<evidence type="ECO:0000256" key="4">
    <source>
        <dbReference type="ARBA" id="ARBA00022452"/>
    </source>
</evidence>
<keyword evidence="6" id="KW-0472">Membrane</keyword>
<comment type="similarity">
    <text evidence="2">Belongs to the outer membrane factor (OMF) (TC 1.B.17) family.</text>
</comment>
<comment type="subcellular location">
    <subcellularLocation>
        <location evidence="1">Cell outer membrane</location>
    </subcellularLocation>
</comment>
<evidence type="ECO:0000256" key="8">
    <source>
        <dbReference type="SAM" id="Coils"/>
    </source>
</evidence>
<evidence type="ECO:0000256" key="7">
    <source>
        <dbReference type="ARBA" id="ARBA00023237"/>
    </source>
</evidence>
<keyword evidence="9" id="KW-0732">Signal</keyword>
<dbReference type="OrthoDB" id="976750at2"/>
<comment type="caution">
    <text evidence="10">The sequence shown here is derived from an EMBL/GenBank/DDBJ whole genome shotgun (WGS) entry which is preliminary data.</text>
</comment>
<name>A0A4Q1CPY6_9BACT</name>
<evidence type="ECO:0000256" key="3">
    <source>
        <dbReference type="ARBA" id="ARBA00022448"/>
    </source>
</evidence>
<dbReference type="Proteomes" id="UP000290204">
    <property type="component" value="Unassembled WGS sequence"/>
</dbReference>
<dbReference type="RefSeq" id="WP_129130099.1">
    <property type="nucleotide sequence ID" value="NZ_SDHW01000001.1"/>
</dbReference>
<evidence type="ECO:0000256" key="2">
    <source>
        <dbReference type="ARBA" id="ARBA00007613"/>
    </source>
</evidence>
<evidence type="ECO:0000256" key="5">
    <source>
        <dbReference type="ARBA" id="ARBA00022692"/>
    </source>
</evidence>
<evidence type="ECO:0000256" key="9">
    <source>
        <dbReference type="SAM" id="SignalP"/>
    </source>
</evidence>
<dbReference type="Pfam" id="PF02321">
    <property type="entry name" value="OEP"/>
    <property type="match status" value="1"/>
</dbReference>
<protein>
    <submittedName>
        <fullName evidence="10">TolC family protein</fullName>
    </submittedName>
</protein>
<accession>A0A4Q1CPY6</accession>
<dbReference type="GO" id="GO:0009279">
    <property type="term" value="C:cell outer membrane"/>
    <property type="evidence" value="ECO:0007669"/>
    <property type="project" value="UniProtKB-SubCell"/>
</dbReference>
<evidence type="ECO:0000256" key="1">
    <source>
        <dbReference type="ARBA" id="ARBA00004442"/>
    </source>
</evidence>
<proteinExistence type="inferred from homology"/>
<gene>
    <name evidence="10" type="ORF">ESA94_06955</name>
</gene>
<evidence type="ECO:0000313" key="10">
    <source>
        <dbReference type="EMBL" id="RXK62729.1"/>
    </source>
</evidence>
<sequence length="420" mass="47797">MKAKHKLLLLLLVTVQFSFAQTITLQQVQEKAKEQYPLTKQRDLIRKSKELTIENLRKGFLPQLSLSGQATYQSEVTTVKIPFPGVNIEPLSKDQYKLVADVNQMIYDGGLLKQQTAVQHMNAEVEEQKIEVELYKLAERINQVYLSILFIDEQLKQTELVKKDLETGLKKVEAQVNGGVAFKSNINLLKAELLKIDQRMIELQSTRTGLLDVLSLFTGEAYTAATQFEKPVVKTVVNDASVSRPEINLFQKQQQLLGVQNNLIKARNLPKTSFFFQGGYGRPGLNFLENKFATYYVTGVRFNWAFGGLYTAKKERELIGLNQQIIAVQQDVFLLNTNTQLKQQQAEIDKINQLISKDNEIIELRVKVKEAANAQLENGVITANDYLREVNAEDQARQNLLLHQLQLLQAQINYQTIKGK</sequence>
<keyword evidence="4" id="KW-1134">Transmembrane beta strand</keyword>
<dbReference type="Gene3D" id="1.20.1600.10">
    <property type="entry name" value="Outer membrane efflux proteins (OEP)"/>
    <property type="match status" value="1"/>
</dbReference>
<dbReference type="InterPro" id="IPR051906">
    <property type="entry name" value="TolC-like"/>
</dbReference>
<dbReference type="GO" id="GO:1990281">
    <property type="term" value="C:efflux pump complex"/>
    <property type="evidence" value="ECO:0007669"/>
    <property type="project" value="TreeGrafter"/>
</dbReference>
<keyword evidence="11" id="KW-1185">Reference proteome</keyword>
<feature type="signal peptide" evidence="9">
    <location>
        <begin position="1"/>
        <end position="20"/>
    </location>
</feature>
<organism evidence="10 11">
    <name type="scientific">Lacibacter luteus</name>
    <dbReference type="NCBI Taxonomy" id="2508719"/>
    <lineage>
        <taxon>Bacteria</taxon>
        <taxon>Pseudomonadati</taxon>
        <taxon>Bacteroidota</taxon>
        <taxon>Chitinophagia</taxon>
        <taxon>Chitinophagales</taxon>
        <taxon>Chitinophagaceae</taxon>
        <taxon>Lacibacter</taxon>
    </lineage>
</organism>
<evidence type="ECO:0000256" key="6">
    <source>
        <dbReference type="ARBA" id="ARBA00023136"/>
    </source>
</evidence>
<dbReference type="SUPFAM" id="SSF56954">
    <property type="entry name" value="Outer membrane efflux proteins (OEP)"/>
    <property type="match status" value="1"/>
</dbReference>
<keyword evidence="8" id="KW-0175">Coiled coil</keyword>
<feature type="coiled-coil region" evidence="8">
    <location>
        <begin position="118"/>
        <end position="175"/>
    </location>
</feature>
<dbReference type="PANTHER" id="PTHR30026">
    <property type="entry name" value="OUTER MEMBRANE PROTEIN TOLC"/>
    <property type="match status" value="1"/>
</dbReference>
<reference evidence="10 11" key="1">
    <citation type="submission" date="2019-01" db="EMBL/GenBank/DDBJ databases">
        <title>Lacibacter sp. strain TTM-7.</title>
        <authorList>
            <person name="Chen W.-M."/>
        </authorList>
    </citation>
    <scope>NUCLEOTIDE SEQUENCE [LARGE SCALE GENOMIC DNA]</scope>
    <source>
        <strain evidence="10 11">TTM-7</strain>
    </source>
</reference>
<evidence type="ECO:0000313" key="11">
    <source>
        <dbReference type="Proteomes" id="UP000290204"/>
    </source>
</evidence>
<keyword evidence="3" id="KW-0813">Transport</keyword>
<dbReference type="AlphaFoldDB" id="A0A4Q1CPY6"/>
<dbReference type="GO" id="GO:0015288">
    <property type="term" value="F:porin activity"/>
    <property type="evidence" value="ECO:0007669"/>
    <property type="project" value="TreeGrafter"/>
</dbReference>
<keyword evidence="7" id="KW-0998">Cell outer membrane</keyword>
<dbReference type="PANTHER" id="PTHR30026:SF20">
    <property type="entry name" value="OUTER MEMBRANE PROTEIN TOLC"/>
    <property type="match status" value="1"/>
</dbReference>